<dbReference type="CDD" id="cd05013">
    <property type="entry name" value="SIS_RpiR"/>
    <property type="match status" value="1"/>
</dbReference>
<keyword evidence="2" id="KW-0238">DNA-binding</keyword>
<dbReference type="SUPFAM" id="SSF53697">
    <property type="entry name" value="SIS domain"/>
    <property type="match status" value="1"/>
</dbReference>
<dbReference type="InterPro" id="IPR047640">
    <property type="entry name" value="RpiR-like"/>
</dbReference>
<dbReference type="GO" id="GO:0003700">
    <property type="term" value="F:DNA-binding transcription factor activity"/>
    <property type="evidence" value="ECO:0007669"/>
    <property type="project" value="InterPro"/>
</dbReference>
<reference evidence="5 6" key="1">
    <citation type="submission" date="2016-10" db="EMBL/GenBank/DDBJ databases">
        <authorList>
            <person name="de Groot N.N."/>
        </authorList>
    </citation>
    <scope>NUCLEOTIDE SEQUENCE [LARGE SCALE GENOMIC DNA]</scope>
    <source>
        <strain evidence="5 6">DSM 27630</strain>
    </source>
</reference>
<dbReference type="OrthoDB" id="1648815at2"/>
<dbReference type="RefSeq" id="WP_047392199.1">
    <property type="nucleotide sequence ID" value="NZ_FOQE01000039.1"/>
</dbReference>
<evidence type="ECO:0000256" key="3">
    <source>
        <dbReference type="ARBA" id="ARBA00023163"/>
    </source>
</evidence>
<accession>A0A1I3DI60</accession>
<dbReference type="PROSITE" id="PS51071">
    <property type="entry name" value="HTH_RPIR"/>
    <property type="match status" value="1"/>
</dbReference>
<evidence type="ECO:0000313" key="5">
    <source>
        <dbReference type="EMBL" id="SFH86427.1"/>
    </source>
</evidence>
<dbReference type="InterPro" id="IPR036388">
    <property type="entry name" value="WH-like_DNA-bd_sf"/>
</dbReference>
<keyword evidence="1" id="KW-0805">Transcription regulation</keyword>
<gene>
    <name evidence="5" type="ORF">SAMN04489868_1391</name>
</gene>
<dbReference type="PANTHER" id="PTHR30514">
    <property type="entry name" value="GLUCOKINASE"/>
    <property type="match status" value="1"/>
</dbReference>
<dbReference type="GO" id="GO:0003677">
    <property type="term" value="F:DNA binding"/>
    <property type="evidence" value="ECO:0007669"/>
    <property type="project" value="UniProtKB-KW"/>
</dbReference>
<dbReference type="Gene3D" id="1.10.10.10">
    <property type="entry name" value="Winged helix-like DNA-binding domain superfamily/Winged helix DNA-binding domain"/>
    <property type="match status" value="1"/>
</dbReference>
<dbReference type="Pfam" id="PF01380">
    <property type="entry name" value="SIS"/>
    <property type="match status" value="1"/>
</dbReference>
<dbReference type="GO" id="GO:0097367">
    <property type="term" value="F:carbohydrate derivative binding"/>
    <property type="evidence" value="ECO:0007669"/>
    <property type="project" value="InterPro"/>
</dbReference>
<dbReference type="EMBL" id="FOQE01000039">
    <property type="protein sequence ID" value="SFH86427.1"/>
    <property type="molecule type" value="Genomic_DNA"/>
</dbReference>
<dbReference type="Pfam" id="PF01418">
    <property type="entry name" value="HTH_6"/>
    <property type="match status" value="1"/>
</dbReference>
<keyword evidence="6" id="KW-1185">Reference proteome</keyword>
<dbReference type="InterPro" id="IPR046348">
    <property type="entry name" value="SIS_dom_sf"/>
</dbReference>
<evidence type="ECO:0000256" key="1">
    <source>
        <dbReference type="ARBA" id="ARBA00023015"/>
    </source>
</evidence>
<protein>
    <submittedName>
        <fullName evidence="5">Transcriptional regulator, RpiR family</fullName>
    </submittedName>
</protein>
<dbReference type="InterPro" id="IPR000281">
    <property type="entry name" value="HTH_RpiR"/>
</dbReference>
<dbReference type="Gene3D" id="3.40.50.10490">
    <property type="entry name" value="Glucose-6-phosphate isomerase like protein, domain 1"/>
    <property type="match status" value="1"/>
</dbReference>
<evidence type="ECO:0000259" key="4">
    <source>
        <dbReference type="PROSITE" id="PS51071"/>
    </source>
</evidence>
<feature type="domain" description="HTH rpiR-type" evidence="4">
    <location>
        <begin position="1"/>
        <end position="77"/>
    </location>
</feature>
<evidence type="ECO:0000256" key="2">
    <source>
        <dbReference type="ARBA" id="ARBA00023125"/>
    </source>
</evidence>
<dbReference type="SUPFAM" id="SSF46689">
    <property type="entry name" value="Homeodomain-like"/>
    <property type="match status" value="1"/>
</dbReference>
<dbReference type="InterPro" id="IPR035472">
    <property type="entry name" value="RpiR-like_SIS"/>
</dbReference>
<keyword evidence="3" id="KW-0804">Transcription</keyword>
<sequence>MDLEARVNHHYSELNENDMDIVSYILKNKRSVENMTITSLAKLTLTSKSSILRLAKKLGYSGYSEFKYDLRNQLKKDKNEEISVSFTDLQDNEIENTKKLFKQTELEPILEELHGAKRIFCYGTGWGQRDVLSNFNRCLIPLNKFPVLLSSLTEFEMVSHTITEEDLLIVVSLSGDIKEAKDVMQALEIRNIPILSITDLRNNGYASLATYNLYFQVNSFDYKEEEIVSLLPIYIATDLLYRKYTEYVMRLEQKELLI</sequence>
<evidence type="ECO:0000313" key="6">
    <source>
        <dbReference type="Proteomes" id="UP000198668"/>
    </source>
</evidence>
<dbReference type="Proteomes" id="UP000198668">
    <property type="component" value="Unassembled WGS sequence"/>
</dbReference>
<proteinExistence type="predicted"/>
<dbReference type="GO" id="GO:1901135">
    <property type="term" value="P:carbohydrate derivative metabolic process"/>
    <property type="evidence" value="ECO:0007669"/>
    <property type="project" value="InterPro"/>
</dbReference>
<dbReference type="PANTHER" id="PTHR30514:SF1">
    <property type="entry name" value="HTH-TYPE TRANSCRIPTIONAL REGULATOR HEXR-RELATED"/>
    <property type="match status" value="1"/>
</dbReference>
<dbReference type="InterPro" id="IPR001347">
    <property type="entry name" value="SIS_dom"/>
</dbReference>
<dbReference type="AlphaFoldDB" id="A0A1I3DI60"/>
<dbReference type="InterPro" id="IPR009057">
    <property type="entry name" value="Homeodomain-like_sf"/>
</dbReference>
<name>A0A1I3DI60_9LACT</name>
<organism evidence="5 6">
    <name type="scientific">Pisciglobus halotolerans</name>
    <dbReference type="NCBI Taxonomy" id="745365"/>
    <lineage>
        <taxon>Bacteria</taxon>
        <taxon>Bacillati</taxon>
        <taxon>Bacillota</taxon>
        <taxon>Bacilli</taxon>
        <taxon>Lactobacillales</taxon>
        <taxon>Carnobacteriaceae</taxon>
    </lineage>
</organism>